<dbReference type="HAMAP" id="MF_00639">
    <property type="entry name" value="MurD"/>
    <property type="match status" value="1"/>
</dbReference>
<dbReference type="GO" id="GO:0008764">
    <property type="term" value="F:UDP-N-acetylmuramoylalanine-D-glutamate ligase activity"/>
    <property type="evidence" value="ECO:0007669"/>
    <property type="project" value="UniProtKB-UniRule"/>
</dbReference>
<keyword evidence="6 7" id="KW-0067">ATP-binding</keyword>
<evidence type="ECO:0000259" key="9">
    <source>
        <dbReference type="Pfam" id="PF02875"/>
    </source>
</evidence>
<evidence type="ECO:0000256" key="2">
    <source>
        <dbReference type="ARBA" id="ARBA00004752"/>
    </source>
</evidence>
<dbReference type="PATRIC" id="fig|1125712.3.peg.1012"/>
<keyword evidence="7 8" id="KW-0573">Peptidoglycan synthesis</keyword>
<accession>U2TQC4</accession>
<dbReference type="GO" id="GO:0009252">
    <property type="term" value="P:peptidoglycan biosynthetic process"/>
    <property type="evidence" value="ECO:0007669"/>
    <property type="project" value="UniProtKB-UniRule"/>
</dbReference>
<keyword evidence="5 7" id="KW-0547">Nucleotide-binding</keyword>
<keyword evidence="7 8" id="KW-0133">Cell shape</keyword>
<dbReference type="RefSeq" id="WP_021725775.1">
    <property type="nucleotide sequence ID" value="NZ_AWEZ01000043.1"/>
</dbReference>
<keyword evidence="7 8" id="KW-0131">Cell cycle</keyword>
<evidence type="ECO:0000313" key="12">
    <source>
        <dbReference type="Proteomes" id="UP000016638"/>
    </source>
</evidence>
<comment type="caution">
    <text evidence="11">The sequence shown here is derived from an EMBL/GenBank/DDBJ whole genome shotgun (WGS) entry which is preliminary data.</text>
</comment>
<dbReference type="InterPro" id="IPR036565">
    <property type="entry name" value="Mur-like_cat_sf"/>
</dbReference>
<dbReference type="Pfam" id="PF02875">
    <property type="entry name" value="Mur_ligase_C"/>
    <property type="match status" value="1"/>
</dbReference>
<protein>
    <recommendedName>
        <fullName evidence="7 8">UDP-N-acetylmuramoylalanine--D-glutamate ligase</fullName>
        <ecNumber evidence="7 8">6.3.2.9</ecNumber>
    </recommendedName>
    <alternativeName>
        <fullName evidence="7">D-glutamic acid-adding enzyme</fullName>
    </alternativeName>
    <alternativeName>
        <fullName evidence="7">UDP-N-acetylmuramoyl-L-alanyl-D-glutamate synthetase</fullName>
    </alternativeName>
</protein>
<comment type="similarity">
    <text evidence="7">Belongs to the MurCDEF family.</text>
</comment>
<dbReference type="InterPro" id="IPR005762">
    <property type="entry name" value="MurD"/>
</dbReference>
<keyword evidence="12" id="KW-1185">Reference proteome</keyword>
<comment type="function">
    <text evidence="7 8">Cell wall formation. Catalyzes the addition of glutamate to the nucleotide precursor UDP-N-acetylmuramoyl-L-alanine (UMA).</text>
</comment>
<evidence type="ECO:0000256" key="7">
    <source>
        <dbReference type="HAMAP-Rule" id="MF_00639"/>
    </source>
</evidence>
<keyword evidence="7 8" id="KW-0132">Cell division</keyword>
<dbReference type="AlphaFoldDB" id="U2TQC4"/>
<comment type="catalytic activity">
    <reaction evidence="7 8">
        <text>UDP-N-acetyl-alpha-D-muramoyl-L-alanine + D-glutamate + ATP = UDP-N-acetyl-alpha-D-muramoyl-L-alanyl-D-glutamate + ADP + phosphate + H(+)</text>
        <dbReference type="Rhea" id="RHEA:16429"/>
        <dbReference type="ChEBI" id="CHEBI:15378"/>
        <dbReference type="ChEBI" id="CHEBI:29986"/>
        <dbReference type="ChEBI" id="CHEBI:30616"/>
        <dbReference type="ChEBI" id="CHEBI:43474"/>
        <dbReference type="ChEBI" id="CHEBI:83898"/>
        <dbReference type="ChEBI" id="CHEBI:83900"/>
        <dbReference type="ChEBI" id="CHEBI:456216"/>
        <dbReference type="EC" id="6.3.2.9"/>
    </reaction>
</comment>
<evidence type="ECO:0000256" key="5">
    <source>
        <dbReference type="ARBA" id="ARBA00022741"/>
    </source>
</evidence>
<name>U2TQC4_9ACTN</name>
<dbReference type="Pfam" id="PF08245">
    <property type="entry name" value="Mur_ligase_M"/>
    <property type="match status" value="1"/>
</dbReference>
<dbReference type="InterPro" id="IPR013221">
    <property type="entry name" value="Mur_ligase_cen"/>
</dbReference>
<reference evidence="11 12" key="1">
    <citation type="submission" date="2013-08" db="EMBL/GenBank/DDBJ databases">
        <authorList>
            <person name="Durkin A.S."/>
            <person name="Haft D.R."/>
            <person name="McCorrison J."/>
            <person name="Torralba M."/>
            <person name="Gillis M."/>
            <person name="Haft D.H."/>
            <person name="Methe B."/>
            <person name="Sutton G."/>
            <person name="Nelson K.E."/>
        </authorList>
    </citation>
    <scope>NUCLEOTIDE SEQUENCE [LARGE SCALE GENOMIC DNA]</scope>
    <source>
        <strain evidence="11 12">F0195</strain>
    </source>
</reference>
<dbReference type="InterPro" id="IPR036615">
    <property type="entry name" value="Mur_ligase_C_dom_sf"/>
</dbReference>
<dbReference type="SUPFAM" id="SSF53244">
    <property type="entry name" value="MurD-like peptide ligases, peptide-binding domain"/>
    <property type="match status" value="1"/>
</dbReference>
<sequence length="474" mass="49715">MSESAIQANRSLGSVCVLGLGRTGYDVGRYLLGLPKGRVSSVTVFGGASSTVGGTTRELEALGAVVHVGTEEVSGSFDLAIASPGIPESSDFLASARAHATEVIGEPELAWRESPHDWVAITGTNGKTTTTLLTQALLAQGGLDAACVGNIGTPTIDAVEDRPAGRWLVAELSSFQLEETRLLHPRCACLLNITPDHIEWHGSLEAYAAAKEKVFANLTDGDLAVIGDTDDRCRAAAGRQRARGLRTLVVDVERDPGGPHAAFVRGGVLVVRIDGVEHVLLRADELRIRGAHNVENALAAASMALELGVSAEDASVGLRAFNPIEHRIEPCGAVGGVHFVNDSKATNPDSVEKALTAFDQGRIVLLLGGHDKGLDLDPLARSVASRARVAVCFGDAGARLAQACATEGMGKDRVLVADRLRDAFKAAVSAACPGDTVLLSPACSSFDEFHDMGERGRLFKRLVSDLAASREGIR</sequence>
<gene>
    <name evidence="7 11" type="primary">murD</name>
    <name evidence="11" type="ORF">HMPREF1316_0386</name>
</gene>
<evidence type="ECO:0000259" key="10">
    <source>
        <dbReference type="Pfam" id="PF08245"/>
    </source>
</evidence>
<proteinExistence type="inferred from homology"/>
<dbReference type="InterPro" id="IPR004101">
    <property type="entry name" value="Mur_ligase_C"/>
</dbReference>
<dbReference type="PANTHER" id="PTHR43692">
    <property type="entry name" value="UDP-N-ACETYLMURAMOYLALANINE--D-GLUTAMATE LIGASE"/>
    <property type="match status" value="1"/>
</dbReference>
<feature type="binding site" evidence="7">
    <location>
        <begin position="123"/>
        <end position="129"/>
    </location>
    <ligand>
        <name>ATP</name>
        <dbReference type="ChEBI" id="CHEBI:30616"/>
    </ligand>
</feature>
<dbReference type="Proteomes" id="UP000016638">
    <property type="component" value="Unassembled WGS sequence"/>
</dbReference>
<evidence type="ECO:0000256" key="1">
    <source>
        <dbReference type="ARBA" id="ARBA00004496"/>
    </source>
</evidence>
<dbReference type="eggNOG" id="COG0771">
    <property type="taxonomic scope" value="Bacteria"/>
</dbReference>
<dbReference type="Gene3D" id="3.40.1190.10">
    <property type="entry name" value="Mur-like, catalytic domain"/>
    <property type="match status" value="1"/>
</dbReference>
<dbReference type="GO" id="GO:0051301">
    <property type="term" value="P:cell division"/>
    <property type="evidence" value="ECO:0007669"/>
    <property type="project" value="UniProtKB-KW"/>
</dbReference>
<comment type="subcellular location">
    <subcellularLocation>
        <location evidence="1 7 8">Cytoplasm</location>
    </subcellularLocation>
</comment>
<organism evidence="11 12">
    <name type="scientific">Olsenella profusa F0195</name>
    <dbReference type="NCBI Taxonomy" id="1125712"/>
    <lineage>
        <taxon>Bacteria</taxon>
        <taxon>Bacillati</taxon>
        <taxon>Actinomycetota</taxon>
        <taxon>Coriobacteriia</taxon>
        <taxon>Coriobacteriales</taxon>
        <taxon>Atopobiaceae</taxon>
        <taxon>Olsenella</taxon>
    </lineage>
</organism>
<dbReference type="UniPathway" id="UPA00219"/>
<evidence type="ECO:0000256" key="4">
    <source>
        <dbReference type="ARBA" id="ARBA00022598"/>
    </source>
</evidence>
<keyword evidence="4 7" id="KW-0436">Ligase</keyword>
<dbReference type="GO" id="GO:0008360">
    <property type="term" value="P:regulation of cell shape"/>
    <property type="evidence" value="ECO:0007669"/>
    <property type="project" value="UniProtKB-KW"/>
</dbReference>
<dbReference type="GO" id="GO:0005524">
    <property type="term" value="F:ATP binding"/>
    <property type="evidence" value="ECO:0007669"/>
    <property type="project" value="UniProtKB-UniRule"/>
</dbReference>
<keyword evidence="3 7" id="KW-0963">Cytoplasm</keyword>
<keyword evidence="7 8" id="KW-0961">Cell wall biogenesis/degradation</keyword>
<dbReference type="NCBIfam" id="TIGR01087">
    <property type="entry name" value="murD"/>
    <property type="match status" value="1"/>
</dbReference>
<feature type="domain" description="Mur ligase C-terminal" evidence="9">
    <location>
        <begin position="326"/>
        <end position="443"/>
    </location>
</feature>
<evidence type="ECO:0000256" key="6">
    <source>
        <dbReference type="ARBA" id="ARBA00022840"/>
    </source>
</evidence>
<evidence type="ECO:0000256" key="3">
    <source>
        <dbReference type="ARBA" id="ARBA00022490"/>
    </source>
</evidence>
<dbReference type="Gene3D" id="3.90.190.20">
    <property type="entry name" value="Mur ligase, C-terminal domain"/>
    <property type="match status" value="1"/>
</dbReference>
<dbReference type="EMBL" id="AWEZ01000043">
    <property type="protein sequence ID" value="ERL08635.1"/>
    <property type="molecule type" value="Genomic_DNA"/>
</dbReference>
<dbReference type="OrthoDB" id="9809796at2"/>
<dbReference type="SUPFAM" id="SSF51984">
    <property type="entry name" value="MurCD N-terminal domain"/>
    <property type="match status" value="1"/>
</dbReference>
<dbReference type="PANTHER" id="PTHR43692:SF1">
    <property type="entry name" value="UDP-N-ACETYLMURAMOYLALANINE--D-GLUTAMATE LIGASE"/>
    <property type="match status" value="1"/>
</dbReference>
<comment type="pathway">
    <text evidence="2 7 8">Cell wall biogenesis; peptidoglycan biosynthesis.</text>
</comment>
<dbReference type="Gene3D" id="3.40.50.720">
    <property type="entry name" value="NAD(P)-binding Rossmann-like Domain"/>
    <property type="match status" value="1"/>
</dbReference>
<dbReference type="EC" id="6.3.2.9" evidence="7 8"/>
<dbReference type="STRING" id="1125712.HMPREF1316_0386"/>
<dbReference type="SUPFAM" id="SSF53623">
    <property type="entry name" value="MurD-like peptide ligases, catalytic domain"/>
    <property type="match status" value="1"/>
</dbReference>
<evidence type="ECO:0000256" key="8">
    <source>
        <dbReference type="RuleBase" id="RU003664"/>
    </source>
</evidence>
<feature type="domain" description="Mur ligase central" evidence="10">
    <location>
        <begin position="121"/>
        <end position="303"/>
    </location>
</feature>
<dbReference type="GO" id="GO:0005737">
    <property type="term" value="C:cytoplasm"/>
    <property type="evidence" value="ECO:0007669"/>
    <property type="project" value="UniProtKB-SubCell"/>
</dbReference>
<dbReference type="GO" id="GO:0071555">
    <property type="term" value="P:cell wall organization"/>
    <property type="evidence" value="ECO:0007669"/>
    <property type="project" value="UniProtKB-KW"/>
</dbReference>
<evidence type="ECO:0000313" key="11">
    <source>
        <dbReference type="EMBL" id="ERL08635.1"/>
    </source>
</evidence>